<accession>A0ABW0SQP2</accession>
<reference evidence="3" key="1">
    <citation type="journal article" date="2019" name="Int. J. Syst. Evol. Microbiol.">
        <title>The Global Catalogue of Microorganisms (GCM) 10K type strain sequencing project: providing services to taxonomists for standard genome sequencing and annotation.</title>
        <authorList>
            <consortium name="The Broad Institute Genomics Platform"/>
            <consortium name="The Broad Institute Genome Sequencing Center for Infectious Disease"/>
            <person name="Wu L."/>
            <person name="Ma J."/>
        </authorList>
    </citation>
    <scope>NUCLEOTIDE SEQUENCE [LARGE SCALE GENOMIC DNA]</scope>
    <source>
        <strain evidence="3">KACC 11407</strain>
    </source>
</reference>
<protein>
    <submittedName>
        <fullName evidence="2">Uncharacterized protein</fullName>
    </submittedName>
</protein>
<dbReference type="RefSeq" id="WP_386755678.1">
    <property type="nucleotide sequence ID" value="NZ_JBHSNM010000005.1"/>
</dbReference>
<organism evidence="2 3">
    <name type="scientific">Lysobacter yangpyeongensis</name>
    <dbReference type="NCBI Taxonomy" id="346182"/>
    <lineage>
        <taxon>Bacteria</taxon>
        <taxon>Pseudomonadati</taxon>
        <taxon>Pseudomonadota</taxon>
        <taxon>Gammaproteobacteria</taxon>
        <taxon>Lysobacterales</taxon>
        <taxon>Lysobacteraceae</taxon>
        <taxon>Lysobacter</taxon>
    </lineage>
</organism>
<evidence type="ECO:0000256" key="1">
    <source>
        <dbReference type="SAM" id="MobiDB-lite"/>
    </source>
</evidence>
<name>A0ABW0SQP2_9GAMM</name>
<keyword evidence="3" id="KW-1185">Reference proteome</keyword>
<comment type="caution">
    <text evidence="2">The sequence shown here is derived from an EMBL/GenBank/DDBJ whole genome shotgun (WGS) entry which is preliminary data.</text>
</comment>
<gene>
    <name evidence="2" type="ORF">ACFPN1_13675</name>
</gene>
<evidence type="ECO:0000313" key="3">
    <source>
        <dbReference type="Proteomes" id="UP001596036"/>
    </source>
</evidence>
<feature type="region of interest" description="Disordered" evidence="1">
    <location>
        <begin position="1"/>
        <end position="51"/>
    </location>
</feature>
<dbReference type="Proteomes" id="UP001596036">
    <property type="component" value="Unassembled WGS sequence"/>
</dbReference>
<proteinExistence type="predicted"/>
<dbReference type="EMBL" id="JBHSNM010000005">
    <property type="protein sequence ID" value="MFC5571110.1"/>
    <property type="molecule type" value="Genomic_DNA"/>
</dbReference>
<sequence>MTTPRNRPPRAPARKTPTSKSLPTRTIQPRRPRAEDPTARMVTPSRKRTVH</sequence>
<evidence type="ECO:0000313" key="2">
    <source>
        <dbReference type="EMBL" id="MFC5571110.1"/>
    </source>
</evidence>